<proteinExistence type="predicted"/>
<dbReference type="EMBL" id="BGPR01130255">
    <property type="protein sequence ID" value="GBN44169.1"/>
    <property type="molecule type" value="Genomic_DNA"/>
</dbReference>
<reference evidence="2 3" key="1">
    <citation type="journal article" date="2019" name="Sci. Rep.">
        <title>Orb-weaving spider Araneus ventricosus genome elucidates the spidroin gene catalogue.</title>
        <authorList>
            <person name="Kono N."/>
            <person name="Nakamura H."/>
            <person name="Ohtoshi R."/>
            <person name="Moran D.A.P."/>
            <person name="Shinohara A."/>
            <person name="Yoshida Y."/>
            <person name="Fujiwara M."/>
            <person name="Mori M."/>
            <person name="Tomita M."/>
            <person name="Arakawa K."/>
        </authorList>
    </citation>
    <scope>NUCLEOTIDE SEQUENCE [LARGE SCALE GENOMIC DNA]</scope>
</reference>
<keyword evidence="3" id="KW-1185">Reference proteome</keyword>
<evidence type="ECO:0000313" key="2">
    <source>
        <dbReference type="EMBL" id="GBN44169.1"/>
    </source>
</evidence>
<sequence length="125" mass="14541">MTLHLFQLGQVVTTFSTERGPPGKHTMDFKSLSTICYLLSQQQRKVHLYGTEMYSPLLRREFITIYYLFKFSTTKKSSLVENNNAFSFFSYKKGSHHSLNSCCKAFDIEKLHSTLSFMEHAFVYA</sequence>
<accession>A0A4Y2NZH2</accession>
<evidence type="ECO:0000313" key="1">
    <source>
        <dbReference type="EMBL" id="GBN44154.1"/>
    </source>
</evidence>
<evidence type="ECO:0000313" key="3">
    <source>
        <dbReference type="Proteomes" id="UP000499080"/>
    </source>
</evidence>
<protein>
    <submittedName>
        <fullName evidence="2">Uncharacterized protein</fullName>
    </submittedName>
</protein>
<dbReference type="AlphaFoldDB" id="A0A4Y2NZH2"/>
<dbReference type="EMBL" id="BGPR01130248">
    <property type="protein sequence ID" value="GBN44154.1"/>
    <property type="molecule type" value="Genomic_DNA"/>
</dbReference>
<name>A0A4Y2NZH2_ARAVE</name>
<comment type="caution">
    <text evidence="2">The sequence shown here is derived from an EMBL/GenBank/DDBJ whole genome shotgun (WGS) entry which is preliminary data.</text>
</comment>
<dbReference type="Proteomes" id="UP000499080">
    <property type="component" value="Unassembled WGS sequence"/>
</dbReference>
<gene>
    <name evidence="1" type="ORF">AVEN_239282_1</name>
    <name evidence="2" type="ORF">AVEN_24943_1</name>
</gene>
<organism evidence="2 3">
    <name type="scientific">Araneus ventricosus</name>
    <name type="common">Orbweaver spider</name>
    <name type="synonym">Epeira ventricosa</name>
    <dbReference type="NCBI Taxonomy" id="182803"/>
    <lineage>
        <taxon>Eukaryota</taxon>
        <taxon>Metazoa</taxon>
        <taxon>Ecdysozoa</taxon>
        <taxon>Arthropoda</taxon>
        <taxon>Chelicerata</taxon>
        <taxon>Arachnida</taxon>
        <taxon>Araneae</taxon>
        <taxon>Araneomorphae</taxon>
        <taxon>Entelegynae</taxon>
        <taxon>Araneoidea</taxon>
        <taxon>Araneidae</taxon>
        <taxon>Araneus</taxon>
    </lineage>
</organism>